<dbReference type="Pfam" id="PF07555">
    <property type="entry name" value="NAGidase"/>
    <property type="match status" value="1"/>
</dbReference>
<dbReference type="GO" id="GO:1901135">
    <property type="term" value="P:carbohydrate derivative metabolic process"/>
    <property type="evidence" value="ECO:0007669"/>
    <property type="project" value="UniProtKB-ARBA"/>
</dbReference>
<dbReference type="InterPro" id="IPR011496">
    <property type="entry name" value="O-GlcNAcase_cat"/>
</dbReference>
<dbReference type="STRING" id="686624.SAMN04488242_0336"/>
<name>A0A1G9HIN9_9ACTN</name>
<dbReference type="Proteomes" id="UP000199475">
    <property type="component" value="Unassembled WGS sequence"/>
</dbReference>
<feature type="active site" description="Proton donor" evidence="3">
    <location>
        <position position="117"/>
    </location>
</feature>
<evidence type="ECO:0000313" key="6">
    <source>
        <dbReference type="Proteomes" id="UP000199475"/>
    </source>
</evidence>
<reference evidence="5 6" key="1">
    <citation type="submission" date="2016-10" db="EMBL/GenBank/DDBJ databases">
        <authorList>
            <person name="de Groot N.N."/>
        </authorList>
    </citation>
    <scope>NUCLEOTIDE SEQUENCE [LARGE SCALE GENOMIC DNA]</scope>
    <source>
        <strain evidence="5 6">CGMCC 1.9159</strain>
    </source>
</reference>
<dbReference type="InterPro" id="IPR051822">
    <property type="entry name" value="Glycosyl_Hydrolase_84"/>
</dbReference>
<dbReference type="PANTHER" id="PTHR13170:SF16">
    <property type="entry name" value="PROTEIN O-GLCNACASE"/>
    <property type="match status" value="1"/>
</dbReference>
<sequence>MLECFYGPLWSGSDRARVLEVARAAGATDYVYGPAADERTGGRWREPYAADEEALQDLNARAASLGVRTTWRVSPGAPLDPARGVECSSIEDQRLLRERIRDAAALGFSRVLVAFDDVSAALSPADRAAFGHDPHPLAAAHATMLNLAARAAEEHGLSFLVCPMHYWGVTPSAYRRRLADLLHTDVPVCWTGPGVTSRTISARDAADVAEQWARPLWLWDNYPVNDWDGITRSFDNDTAPRRLPLRALRGRDAALAGVLAGYGTNAALDPLVTLPATVTALRWAADPAAYEPDGALAEAAIMLGLDPEAIAVLAELCGAAPVDEAPGAIMALIASTMAAPSRAEHARQDLGQLALALEGLRDDPGFGSWVAAARGQLDAATFALGVLVGEEAHDGRLAASARALRAEPRAVAHGAMTTLVDWVLGMMGAPAPQHPDELDG</sequence>
<keyword evidence="6" id="KW-1185">Reference proteome</keyword>
<keyword evidence="1 3" id="KW-0378">Hydrolase</keyword>
<dbReference type="PANTHER" id="PTHR13170">
    <property type="entry name" value="O-GLCNACASE"/>
    <property type="match status" value="1"/>
</dbReference>
<organism evidence="5 6">
    <name type="scientific">Tessaracoccus oleiagri</name>
    <dbReference type="NCBI Taxonomy" id="686624"/>
    <lineage>
        <taxon>Bacteria</taxon>
        <taxon>Bacillati</taxon>
        <taxon>Actinomycetota</taxon>
        <taxon>Actinomycetes</taxon>
        <taxon>Propionibacteriales</taxon>
        <taxon>Propionibacteriaceae</taxon>
        <taxon>Tessaracoccus</taxon>
    </lineage>
</organism>
<evidence type="ECO:0000259" key="4">
    <source>
        <dbReference type="PROSITE" id="PS52009"/>
    </source>
</evidence>
<protein>
    <submittedName>
        <fullName evidence="5">Beta-N-acetylglucosaminidase</fullName>
    </submittedName>
</protein>
<accession>A0A1G9HIN9</accession>
<dbReference type="SUPFAM" id="SSF51445">
    <property type="entry name" value="(Trans)glycosidases"/>
    <property type="match status" value="1"/>
</dbReference>
<dbReference type="AlphaFoldDB" id="A0A1G9HIN9"/>
<proteinExistence type="inferred from homology"/>
<evidence type="ECO:0000256" key="1">
    <source>
        <dbReference type="ARBA" id="ARBA00022801"/>
    </source>
</evidence>
<dbReference type="GO" id="GO:0015929">
    <property type="term" value="F:hexosaminidase activity"/>
    <property type="evidence" value="ECO:0007669"/>
    <property type="project" value="UniProtKB-ARBA"/>
</dbReference>
<evidence type="ECO:0000313" key="5">
    <source>
        <dbReference type="EMBL" id="SDL12765.1"/>
    </source>
</evidence>
<gene>
    <name evidence="5" type="ORF">SAMN04488242_0336</name>
</gene>
<dbReference type="Gene3D" id="3.20.20.80">
    <property type="entry name" value="Glycosidases"/>
    <property type="match status" value="1"/>
</dbReference>
<dbReference type="InterPro" id="IPR017853">
    <property type="entry name" value="GH"/>
</dbReference>
<dbReference type="PROSITE" id="PS52009">
    <property type="entry name" value="GH84"/>
    <property type="match status" value="1"/>
</dbReference>
<evidence type="ECO:0000256" key="3">
    <source>
        <dbReference type="PROSITE-ProRule" id="PRU01353"/>
    </source>
</evidence>
<feature type="domain" description="GH84" evidence="4">
    <location>
        <begin position="1"/>
        <end position="288"/>
    </location>
</feature>
<dbReference type="EMBL" id="FNGP01000001">
    <property type="protein sequence ID" value="SDL12765.1"/>
    <property type="molecule type" value="Genomic_DNA"/>
</dbReference>
<keyword evidence="2 3" id="KW-0326">Glycosidase</keyword>
<comment type="similarity">
    <text evidence="3">Belongs to the glycosyl hydrolase 84 family.</text>
</comment>
<evidence type="ECO:0000256" key="2">
    <source>
        <dbReference type="ARBA" id="ARBA00023295"/>
    </source>
</evidence>